<dbReference type="Pfam" id="PF03466">
    <property type="entry name" value="LysR_substrate"/>
    <property type="match status" value="1"/>
</dbReference>
<dbReference type="SUPFAM" id="SSF46785">
    <property type="entry name" value="Winged helix' DNA-binding domain"/>
    <property type="match status" value="1"/>
</dbReference>
<dbReference type="InterPro" id="IPR050389">
    <property type="entry name" value="LysR-type_TF"/>
</dbReference>
<name>A0A4Q7VV17_9BURK</name>
<dbReference type="OrthoDB" id="8583877at2"/>
<dbReference type="GO" id="GO:0003677">
    <property type="term" value="F:DNA binding"/>
    <property type="evidence" value="ECO:0007669"/>
    <property type="project" value="UniProtKB-KW"/>
</dbReference>
<dbReference type="PRINTS" id="PR00039">
    <property type="entry name" value="HTHLYSR"/>
</dbReference>
<dbReference type="SUPFAM" id="SSF53850">
    <property type="entry name" value="Periplasmic binding protein-like II"/>
    <property type="match status" value="1"/>
</dbReference>
<accession>A0A4Q7VV17</accession>
<feature type="domain" description="HTH lysR-type" evidence="5">
    <location>
        <begin position="6"/>
        <end position="63"/>
    </location>
</feature>
<evidence type="ECO:0000313" key="7">
    <source>
        <dbReference type="Proteomes" id="UP000293671"/>
    </source>
</evidence>
<dbReference type="Proteomes" id="UP000293671">
    <property type="component" value="Unassembled WGS sequence"/>
</dbReference>
<protein>
    <submittedName>
        <fullName evidence="6">LysR family transcriptional regulator</fullName>
    </submittedName>
</protein>
<dbReference type="Gene3D" id="3.40.190.10">
    <property type="entry name" value="Periplasmic binding protein-like II"/>
    <property type="match status" value="2"/>
</dbReference>
<evidence type="ECO:0000256" key="1">
    <source>
        <dbReference type="ARBA" id="ARBA00009437"/>
    </source>
</evidence>
<gene>
    <name evidence="6" type="ORF">EV670_1202</name>
</gene>
<comment type="caution">
    <text evidence="6">The sequence shown here is derived from an EMBL/GenBank/DDBJ whole genome shotgun (WGS) entry which is preliminary data.</text>
</comment>
<evidence type="ECO:0000259" key="5">
    <source>
        <dbReference type="PROSITE" id="PS50931"/>
    </source>
</evidence>
<comment type="similarity">
    <text evidence="1">Belongs to the LysR transcriptional regulatory family.</text>
</comment>
<dbReference type="InterPro" id="IPR036388">
    <property type="entry name" value="WH-like_DNA-bd_sf"/>
</dbReference>
<dbReference type="RefSeq" id="WP_130430960.1">
    <property type="nucleotide sequence ID" value="NZ_SHKP01000005.1"/>
</dbReference>
<sequence length="311" mass="34595">MELGDLDLNQLVLFQHLMVERRVSKVADVMGLTQPAVSNSLARLRKLFGDELFIRTPSGMVPTPFAEQLSEPVGYALAMIHSGLNQHAKFDPARIARSMTIGMTDIGEIVFLPRLVERLSREAPGITLSTVRNAAVNLRDDMEAGRVDIAIGLLPQLKAGFFQRRLFRQRYVCLFRQGHRLDRKKLTLADYRAAEHLVVVSAGTGHGKVDELMRRSGIERLVRLTVPHFVGVGHILQATELVATVPERLAQRLAEPFGLSYLPHPAKLPDIAINVFWHAKAHRSPANQWLRGVVCELFADDQVVDPAEAAA</sequence>
<evidence type="ECO:0000313" key="6">
    <source>
        <dbReference type="EMBL" id="RZU00502.1"/>
    </source>
</evidence>
<proteinExistence type="inferred from homology"/>
<reference evidence="6 7" key="1">
    <citation type="submission" date="2019-02" db="EMBL/GenBank/DDBJ databases">
        <title>Genomic Encyclopedia of Type Strains, Phase IV (KMG-IV): sequencing the most valuable type-strain genomes for metagenomic binning, comparative biology and taxonomic classification.</title>
        <authorList>
            <person name="Goeker M."/>
        </authorList>
    </citation>
    <scope>NUCLEOTIDE SEQUENCE [LARGE SCALE GENOMIC DNA]</scope>
    <source>
        <strain evidence="6 7">DSM 19570</strain>
    </source>
</reference>
<dbReference type="InterPro" id="IPR005119">
    <property type="entry name" value="LysR_subst-bd"/>
</dbReference>
<dbReference type="PANTHER" id="PTHR30118">
    <property type="entry name" value="HTH-TYPE TRANSCRIPTIONAL REGULATOR LEUO-RELATED"/>
    <property type="match status" value="1"/>
</dbReference>
<organism evidence="6 7">
    <name type="scientific">Rivibacter subsaxonicus</name>
    <dbReference type="NCBI Taxonomy" id="457575"/>
    <lineage>
        <taxon>Bacteria</taxon>
        <taxon>Pseudomonadati</taxon>
        <taxon>Pseudomonadota</taxon>
        <taxon>Betaproteobacteria</taxon>
        <taxon>Burkholderiales</taxon>
        <taxon>Rivibacter</taxon>
    </lineage>
</organism>
<evidence type="ECO:0000256" key="2">
    <source>
        <dbReference type="ARBA" id="ARBA00023015"/>
    </source>
</evidence>
<keyword evidence="3" id="KW-0238">DNA-binding</keyword>
<dbReference type="GO" id="GO:0003700">
    <property type="term" value="F:DNA-binding transcription factor activity"/>
    <property type="evidence" value="ECO:0007669"/>
    <property type="project" value="InterPro"/>
</dbReference>
<dbReference type="Gene3D" id="1.10.10.10">
    <property type="entry name" value="Winged helix-like DNA-binding domain superfamily/Winged helix DNA-binding domain"/>
    <property type="match status" value="1"/>
</dbReference>
<dbReference type="CDD" id="cd08459">
    <property type="entry name" value="PBP2_DntR_NahR_LinR_like"/>
    <property type="match status" value="1"/>
</dbReference>
<dbReference type="InterPro" id="IPR000847">
    <property type="entry name" value="LysR_HTH_N"/>
</dbReference>
<dbReference type="EMBL" id="SHKP01000005">
    <property type="protein sequence ID" value="RZU00502.1"/>
    <property type="molecule type" value="Genomic_DNA"/>
</dbReference>
<keyword evidence="2" id="KW-0805">Transcription regulation</keyword>
<evidence type="ECO:0000256" key="4">
    <source>
        <dbReference type="ARBA" id="ARBA00023163"/>
    </source>
</evidence>
<dbReference type="InterPro" id="IPR036390">
    <property type="entry name" value="WH_DNA-bd_sf"/>
</dbReference>
<keyword evidence="7" id="KW-1185">Reference proteome</keyword>
<dbReference type="AlphaFoldDB" id="A0A4Q7VV17"/>
<evidence type="ECO:0000256" key="3">
    <source>
        <dbReference type="ARBA" id="ARBA00023125"/>
    </source>
</evidence>
<dbReference type="PROSITE" id="PS50931">
    <property type="entry name" value="HTH_LYSR"/>
    <property type="match status" value="1"/>
</dbReference>
<dbReference type="PANTHER" id="PTHR30118:SF15">
    <property type="entry name" value="TRANSCRIPTIONAL REGULATORY PROTEIN"/>
    <property type="match status" value="1"/>
</dbReference>
<keyword evidence="4" id="KW-0804">Transcription</keyword>
<dbReference type="Pfam" id="PF00126">
    <property type="entry name" value="HTH_1"/>
    <property type="match status" value="1"/>
</dbReference>